<keyword evidence="2" id="KW-0732">Signal</keyword>
<evidence type="ECO:0000313" key="4">
    <source>
        <dbReference type="Proteomes" id="UP000214603"/>
    </source>
</evidence>
<dbReference type="PROSITE" id="PS51257">
    <property type="entry name" value="PROKAR_LIPOPROTEIN"/>
    <property type="match status" value="1"/>
</dbReference>
<accession>A0A225MJJ0</accession>
<dbReference type="Proteomes" id="UP000214603">
    <property type="component" value="Unassembled WGS sequence"/>
</dbReference>
<dbReference type="InterPro" id="IPR042100">
    <property type="entry name" value="Bug_dom1"/>
</dbReference>
<dbReference type="InterPro" id="IPR005064">
    <property type="entry name" value="BUG"/>
</dbReference>
<dbReference type="AlphaFoldDB" id="A0A225MJJ0"/>
<protein>
    <submittedName>
        <fullName evidence="3">LacI family transcriptional regulator</fullName>
    </submittedName>
</protein>
<gene>
    <name evidence="3" type="ORF">CEY11_12880</name>
</gene>
<evidence type="ECO:0000313" key="3">
    <source>
        <dbReference type="EMBL" id="OWT59079.1"/>
    </source>
</evidence>
<proteinExistence type="inferred from homology"/>
<name>A0A225MJJ0_9BURK</name>
<comment type="caution">
    <text evidence="3">The sequence shown here is derived from an EMBL/GenBank/DDBJ whole genome shotgun (WGS) entry which is preliminary data.</text>
</comment>
<dbReference type="Pfam" id="PF03401">
    <property type="entry name" value="TctC"/>
    <property type="match status" value="1"/>
</dbReference>
<dbReference type="EMBL" id="NJIH01000007">
    <property type="protein sequence ID" value="OWT59079.1"/>
    <property type="molecule type" value="Genomic_DNA"/>
</dbReference>
<reference evidence="4" key="1">
    <citation type="submission" date="2017-06" db="EMBL/GenBank/DDBJ databases">
        <title>Herbaspirillum phytohormonus sp. nov., isolated from the root nodule of Robinia pseudoacacia in lead-zinc mine.</title>
        <authorList>
            <person name="Fan M."/>
            <person name="Lin Y."/>
        </authorList>
    </citation>
    <scope>NUCLEOTIDE SEQUENCE [LARGE SCALE GENOMIC DNA]</scope>
    <source>
        <strain evidence="4">SC-089</strain>
    </source>
</reference>
<dbReference type="Gene3D" id="3.40.190.10">
    <property type="entry name" value="Periplasmic binding protein-like II"/>
    <property type="match status" value="1"/>
</dbReference>
<keyword evidence="4" id="KW-1185">Reference proteome</keyword>
<evidence type="ECO:0000256" key="1">
    <source>
        <dbReference type="ARBA" id="ARBA00006987"/>
    </source>
</evidence>
<dbReference type="Gene3D" id="3.40.190.150">
    <property type="entry name" value="Bordetella uptake gene, domain 1"/>
    <property type="match status" value="1"/>
</dbReference>
<dbReference type="PIRSF" id="PIRSF017082">
    <property type="entry name" value="YflP"/>
    <property type="match status" value="1"/>
</dbReference>
<dbReference type="OrthoDB" id="9780943at2"/>
<feature type="signal peptide" evidence="2">
    <location>
        <begin position="1"/>
        <end position="23"/>
    </location>
</feature>
<organism evidence="3 4">
    <name type="scientific">Candidimonas nitroreducens</name>
    <dbReference type="NCBI Taxonomy" id="683354"/>
    <lineage>
        <taxon>Bacteria</taxon>
        <taxon>Pseudomonadati</taxon>
        <taxon>Pseudomonadota</taxon>
        <taxon>Betaproteobacteria</taxon>
        <taxon>Burkholderiales</taxon>
        <taxon>Alcaligenaceae</taxon>
        <taxon>Candidimonas</taxon>
    </lineage>
</organism>
<dbReference type="PANTHER" id="PTHR42928:SF5">
    <property type="entry name" value="BLR1237 PROTEIN"/>
    <property type="match status" value="1"/>
</dbReference>
<evidence type="ECO:0000256" key="2">
    <source>
        <dbReference type="SAM" id="SignalP"/>
    </source>
</evidence>
<dbReference type="PANTHER" id="PTHR42928">
    <property type="entry name" value="TRICARBOXYLATE-BINDING PROTEIN"/>
    <property type="match status" value="1"/>
</dbReference>
<comment type="similarity">
    <text evidence="1">Belongs to the UPF0065 (bug) family.</text>
</comment>
<dbReference type="SUPFAM" id="SSF53850">
    <property type="entry name" value="Periplasmic binding protein-like II"/>
    <property type="match status" value="1"/>
</dbReference>
<dbReference type="RefSeq" id="WP_088603810.1">
    <property type="nucleotide sequence ID" value="NZ_NJIH01000007.1"/>
</dbReference>
<sequence length="322" mass="34511">MKHAVSIACLVIAACGLTATAQAVQYPKQPIKIIVPFSPGGGADLPARLIAQKITEDWGQPVVVENRPGATGAIAENYVAKSAPDGYTILLGTPSSHTIGPQLIKNLPYDPLRDLRTIMLFGWVPNMLIVNPSLPVKTVDELIAYAKSRPGKLNYSSSGVGSSSQIHAEYFSRESGIKLTHIPYLGVSPAFTAVVSNQVQLTFSPAALVIPQLKSGRIRALTSPPSGAVLSGLGAFPSEPSPPNYQSAAWLAFFAPEKTPDAIVNKFQAEVARILQAREVKDKFASMYIVPVTTSVGDSEKIVKRTYEKDRKILQELGIHPS</sequence>
<feature type="chain" id="PRO_5013189009" evidence="2">
    <location>
        <begin position="24"/>
        <end position="322"/>
    </location>
</feature>